<keyword evidence="7" id="KW-0472">Membrane</keyword>
<evidence type="ECO:0000313" key="12">
    <source>
        <dbReference type="Proteomes" id="UP000002281"/>
    </source>
</evidence>
<feature type="region of interest" description="Disordered" evidence="10">
    <location>
        <begin position="57"/>
        <end position="270"/>
    </location>
</feature>
<dbReference type="InterPro" id="IPR005225">
    <property type="entry name" value="Small_GTP-bd"/>
</dbReference>
<dbReference type="PaxDb" id="9796-ENSECAP00000039946"/>
<dbReference type="GO" id="GO:0006897">
    <property type="term" value="P:endocytosis"/>
    <property type="evidence" value="ECO:0000318"/>
    <property type="project" value="GO_Central"/>
</dbReference>
<sequence length="485" mass="50860">MDPAFRVEFKYICIILHDYCVIVGVVVVPQEASSSSHSIGAFGRFRPLRVLSRGALGSSRPLPWRPPPPASSSSSPLLLGSSSSPPPLPSRGVEPGRAGRAERRPRAGSRAQEPAGGRAGARGGRPARGRRLGLPSSGAEPGGGPGGRGAGRAAWPLPSAALPKVAVSPGAGRSYDPADPPGEAGPGRGRGRRAAGAAGGRGDPGLGGDPGSDRGGGSAPGLPPPPLGRGSPLHGAGGPALLRGAAAADPPGGLGLSPGPGRGLRGDHARRPAGCSMAHGPGALMLKCVVVGDGAVGKTCLLMSYANDAFPEEYVPTVFDHYAVSVTVGGKQYLLGLYDTAGQEDYDRLRPLSYPMTDVFLICFSVVNPASFQNVKEEWVPELKEYAPNVPFLLIGTQIDLRDDPKTLARLNDMKEKPICVEQGQKLAKEFRRLKEKLLPSHYQPKDKNQENQEEAQPHFDHLYLEPHNLCYAKECFLIVQTNIS</sequence>
<dbReference type="Proteomes" id="UP000002281">
    <property type="component" value="Chromosome 15"/>
</dbReference>
<comment type="similarity">
    <text evidence="2">Belongs to the small GTPase superfamily. Rho family.</text>
</comment>
<dbReference type="InterPro" id="IPR003578">
    <property type="entry name" value="Small_GTPase_Rho"/>
</dbReference>
<keyword evidence="5" id="KW-0547">Nucleotide-binding</keyword>
<gene>
    <name evidence="13" type="primary">RHOQ</name>
</gene>
<dbReference type="InterPro" id="IPR027417">
    <property type="entry name" value="P-loop_NTPase"/>
</dbReference>
<dbReference type="PROSITE" id="PS51419">
    <property type="entry name" value="RAB"/>
    <property type="match status" value="1"/>
</dbReference>
<dbReference type="PROSITE" id="PS51421">
    <property type="entry name" value="RAS"/>
    <property type="match status" value="1"/>
</dbReference>
<dbReference type="GO" id="GO:0005525">
    <property type="term" value="F:GTP binding"/>
    <property type="evidence" value="ECO:0000318"/>
    <property type="project" value="GO_Central"/>
</dbReference>
<dbReference type="GeneTree" id="ENSGT00940000155970"/>
<dbReference type="GO" id="GO:0007165">
    <property type="term" value="P:signal transduction"/>
    <property type="evidence" value="ECO:0000318"/>
    <property type="project" value="GO_Central"/>
</dbReference>
<keyword evidence="9" id="KW-0636">Prenylation</keyword>
<dbReference type="SUPFAM" id="SSF52540">
    <property type="entry name" value="P-loop containing nucleoside triphosphate hydrolases"/>
    <property type="match status" value="1"/>
</dbReference>
<dbReference type="Pfam" id="PF00071">
    <property type="entry name" value="Ras"/>
    <property type="match status" value="1"/>
</dbReference>
<organism evidence="11 12">
    <name type="scientific">Equus caballus</name>
    <name type="common">Horse</name>
    <dbReference type="NCBI Taxonomy" id="9796"/>
    <lineage>
        <taxon>Eukaryota</taxon>
        <taxon>Metazoa</taxon>
        <taxon>Chordata</taxon>
        <taxon>Craniata</taxon>
        <taxon>Vertebrata</taxon>
        <taxon>Euteleostomi</taxon>
        <taxon>Mammalia</taxon>
        <taxon>Eutheria</taxon>
        <taxon>Laurasiatheria</taxon>
        <taxon>Perissodactyla</taxon>
        <taxon>Equidae</taxon>
        <taxon>Equus</taxon>
    </lineage>
</organism>
<dbReference type="PRINTS" id="PR00449">
    <property type="entry name" value="RASTRNSFRMNG"/>
</dbReference>
<name>A0A3Q2HZB1_HORSE</name>
<evidence type="ECO:0000256" key="2">
    <source>
        <dbReference type="ARBA" id="ARBA00010142"/>
    </source>
</evidence>
<dbReference type="STRING" id="9796.ENSECAP00000039946"/>
<dbReference type="PANTHER" id="PTHR24072">
    <property type="entry name" value="RHO FAMILY GTPASE"/>
    <property type="match status" value="1"/>
</dbReference>
<reference evidence="11 12" key="1">
    <citation type="journal article" date="2009" name="Science">
        <title>Genome sequence, comparative analysis, and population genetics of the domestic horse.</title>
        <authorList>
            <consortium name="Broad Institute Genome Sequencing Platform"/>
            <consortium name="Broad Institute Whole Genome Assembly Team"/>
            <person name="Wade C.M."/>
            <person name="Giulotto E."/>
            <person name="Sigurdsson S."/>
            <person name="Zoli M."/>
            <person name="Gnerre S."/>
            <person name="Imsland F."/>
            <person name="Lear T.L."/>
            <person name="Adelson D.L."/>
            <person name="Bailey E."/>
            <person name="Bellone R.R."/>
            <person name="Bloecker H."/>
            <person name="Distl O."/>
            <person name="Edgar R.C."/>
            <person name="Garber M."/>
            <person name="Leeb T."/>
            <person name="Mauceli E."/>
            <person name="MacLeod J.N."/>
            <person name="Penedo M.C.T."/>
            <person name="Raison J.M."/>
            <person name="Sharpe T."/>
            <person name="Vogel J."/>
            <person name="Andersson L."/>
            <person name="Antczak D.F."/>
            <person name="Biagi T."/>
            <person name="Binns M.M."/>
            <person name="Chowdhary B.P."/>
            <person name="Coleman S.J."/>
            <person name="Della Valle G."/>
            <person name="Fryc S."/>
            <person name="Guerin G."/>
            <person name="Hasegawa T."/>
            <person name="Hill E.W."/>
            <person name="Jurka J."/>
            <person name="Kiialainen A."/>
            <person name="Lindgren G."/>
            <person name="Liu J."/>
            <person name="Magnani E."/>
            <person name="Mickelson J.R."/>
            <person name="Murray J."/>
            <person name="Nergadze S.G."/>
            <person name="Onofrio R."/>
            <person name="Pedroni S."/>
            <person name="Piras M.F."/>
            <person name="Raudsepp T."/>
            <person name="Rocchi M."/>
            <person name="Roeed K.H."/>
            <person name="Ryder O.A."/>
            <person name="Searle S."/>
            <person name="Skow L."/>
            <person name="Swinburne J.E."/>
            <person name="Syvaenen A.C."/>
            <person name="Tozaki T."/>
            <person name="Valberg S.J."/>
            <person name="Vaudin M."/>
            <person name="White J.R."/>
            <person name="Zody M.C."/>
            <person name="Lander E.S."/>
            <person name="Lindblad-Toh K."/>
        </authorList>
    </citation>
    <scope>NUCLEOTIDE SEQUENCE [LARGE SCALE GENOMIC DNA]</scope>
    <source>
        <strain evidence="11 12">Thoroughbred</strain>
    </source>
</reference>
<accession>A0A3Q2HZB1</accession>
<keyword evidence="6" id="KW-0342">GTP-binding</keyword>
<dbReference type="Bgee" id="ENSECAG00000033923">
    <property type="expression patterns" value="Expressed in muscle tissue and 23 other cell types or tissues"/>
</dbReference>
<dbReference type="InParanoid" id="A0A3Q2HZB1"/>
<evidence type="ECO:0000256" key="8">
    <source>
        <dbReference type="ARBA" id="ARBA00023288"/>
    </source>
</evidence>
<dbReference type="GO" id="GO:0007264">
    <property type="term" value="P:small GTPase-mediated signal transduction"/>
    <property type="evidence" value="ECO:0007669"/>
    <property type="project" value="InterPro"/>
</dbReference>
<evidence type="ECO:0000256" key="5">
    <source>
        <dbReference type="ARBA" id="ARBA00022741"/>
    </source>
</evidence>
<dbReference type="SMART" id="SM00174">
    <property type="entry name" value="RHO"/>
    <property type="match status" value="1"/>
</dbReference>
<dbReference type="SMART" id="SM00175">
    <property type="entry name" value="RAB"/>
    <property type="match status" value="1"/>
</dbReference>
<dbReference type="AlphaFoldDB" id="A0A3Q2HZB1"/>
<feature type="compositionally biased region" description="Gly residues" evidence="10">
    <location>
        <begin position="197"/>
        <end position="219"/>
    </location>
</feature>
<feature type="compositionally biased region" description="Gly residues" evidence="10">
    <location>
        <begin position="252"/>
        <end position="263"/>
    </location>
</feature>
<dbReference type="GO" id="GO:0003924">
    <property type="term" value="F:GTPase activity"/>
    <property type="evidence" value="ECO:0000318"/>
    <property type="project" value="GO_Central"/>
</dbReference>
<evidence type="ECO:0000256" key="7">
    <source>
        <dbReference type="ARBA" id="ARBA00023136"/>
    </source>
</evidence>
<evidence type="ECO:0000256" key="4">
    <source>
        <dbReference type="ARBA" id="ARBA00022481"/>
    </source>
</evidence>
<proteinExistence type="inferred from homology"/>
<dbReference type="FunFam" id="3.40.50.300:FF:000438">
    <property type="entry name" value="Rho-related GTP-binding protein RhoJ"/>
    <property type="match status" value="1"/>
</dbReference>
<dbReference type="GO" id="GO:0030866">
    <property type="term" value="P:cortical actin cytoskeleton organization"/>
    <property type="evidence" value="ECO:0000318"/>
    <property type="project" value="GO_Central"/>
</dbReference>
<reference evidence="11" key="3">
    <citation type="submission" date="2025-09" db="UniProtKB">
        <authorList>
            <consortium name="Ensembl"/>
        </authorList>
    </citation>
    <scope>IDENTIFICATION</scope>
    <source>
        <strain evidence="11">Thoroughbred</strain>
    </source>
</reference>
<feature type="compositionally biased region" description="Low complexity" evidence="10">
    <location>
        <begin position="228"/>
        <end position="251"/>
    </location>
</feature>
<feature type="compositionally biased region" description="Gly residues" evidence="10">
    <location>
        <begin position="140"/>
        <end position="150"/>
    </location>
</feature>
<dbReference type="Ensembl" id="ENSECAT00000042594.3">
    <property type="protein sequence ID" value="ENSECAP00000039946.3"/>
    <property type="gene ID" value="ENSECAG00000033923.3"/>
</dbReference>
<keyword evidence="4" id="KW-0488">Methylation</keyword>
<reference evidence="11" key="2">
    <citation type="submission" date="2025-08" db="UniProtKB">
        <authorList>
            <consortium name="Ensembl"/>
        </authorList>
    </citation>
    <scope>IDENTIFICATION</scope>
    <source>
        <strain evidence="11">Thoroughbred</strain>
    </source>
</reference>
<keyword evidence="3" id="KW-1003">Cell membrane</keyword>
<comment type="subcellular location">
    <subcellularLocation>
        <location evidence="1">Cell membrane</location>
        <topology evidence="1">Lipid-anchor</topology>
    </subcellularLocation>
</comment>
<evidence type="ECO:0000256" key="1">
    <source>
        <dbReference type="ARBA" id="ARBA00004193"/>
    </source>
</evidence>
<dbReference type="GO" id="GO:0019901">
    <property type="term" value="F:protein kinase binding"/>
    <property type="evidence" value="ECO:0000318"/>
    <property type="project" value="GO_Central"/>
</dbReference>
<dbReference type="GO" id="GO:0030010">
    <property type="term" value="P:establishment of cell polarity"/>
    <property type="evidence" value="ECO:0000318"/>
    <property type="project" value="GO_Central"/>
</dbReference>
<dbReference type="SMART" id="SM00173">
    <property type="entry name" value="RAS"/>
    <property type="match status" value="1"/>
</dbReference>
<dbReference type="InterPro" id="IPR001806">
    <property type="entry name" value="Small_GTPase"/>
</dbReference>
<feature type="compositionally biased region" description="Low complexity" evidence="10">
    <location>
        <begin position="71"/>
        <end position="83"/>
    </location>
</feature>
<evidence type="ECO:0000256" key="9">
    <source>
        <dbReference type="ARBA" id="ARBA00023289"/>
    </source>
</evidence>
<dbReference type="VGNC" id="VGNC:51398">
    <property type="gene designation" value="RHOQ"/>
</dbReference>
<dbReference type="PROSITE" id="PS51420">
    <property type="entry name" value="RHO"/>
    <property type="match status" value="1"/>
</dbReference>
<evidence type="ECO:0000313" key="11">
    <source>
        <dbReference type="Ensembl" id="ENSECAP00000039946.3"/>
    </source>
</evidence>
<dbReference type="NCBIfam" id="TIGR00231">
    <property type="entry name" value="small_GTP"/>
    <property type="match status" value="1"/>
</dbReference>
<evidence type="ECO:0000256" key="10">
    <source>
        <dbReference type="SAM" id="MobiDB-lite"/>
    </source>
</evidence>
<keyword evidence="12" id="KW-1185">Reference proteome</keyword>
<evidence type="ECO:0000313" key="13">
    <source>
        <dbReference type="VGNC" id="VGNC:51398"/>
    </source>
</evidence>
<dbReference type="GO" id="GO:0007015">
    <property type="term" value="P:actin filament organization"/>
    <property type="evidence" value="ECO:0000318"/>
    <property type="project" value="GO_Central"/>
</dbReference>
<keyword evidence="8" id="KW-0449">Lipoprotein</keyword>
<evidence type="ECO:0000256" key="3">
    <source>
        <dbReference type="ARBA" id="ARBA00022475"/>
    </source>
</evidence>
<protein>
    <submittedName>
        <fullName evidence="11">Ras homolog family member Q</fullName>
    </submittedName>
</protein>
<dbReference type="Gene3D" id="3.40.50.300">
    <property type="entry name" value="P-loop containing nucleotide triphosphate hydrolases"/>
    <property type="match status" value="1"/>
</dbReference>
<dbReference type="GO" id="GO:0005886">
    <property type="term" value="C:plasma membrane"/>
    <property type="evidence" value="ECO:0000318"/>
    <property type="project" value="GO_Central"/>
</dbReference>
<evidence type="ECO:0000256" key="6">
    <source>
        <dbReference type="ARBA" id="ARBA00023134"/>
    </source>
</evidence>